<evidence type="ECO:0000256" key="1">
    <source>
        <dbReference type="SAM" id="MobiDB-lite"/>
    </source>
</evidence>
<feature type="compositionally biased region" description="Low complexity" evidence="1">
    <location>
        <begin position="113"/>
        <end position="137"/>
    </location>
</feature>
<evidence type="ECO:0000313" key="3">
    <source>
        <dbReference type="Proteomes" id="UP000233256"/>
    </source>
</evidence>
<gene>
    <name evidence="2" type="ORF">CVV64_17315</name>
</gene>
<reference evidence="2 3" key="1">
    <citation type="journal article" date="2017" name="ISME J.">
        <title>Potential for microbial H2 and metal transformations associated with novel bacteria and archaea in deep terrestrial subsurface sediments.</title>
        <authorList>
            <person name="Hernsdorf A.W."/>
            <person name="Amano Y."/>
            <person name="Miyakawa K."/>
            <person name="Ise K."/>
            <person name="Suzuki Y."/>
            <person name="Anantharaman K."/>
            <person name="Probst A."/>
            <person name="Burstein D."/>
            <person name="Thomas B.C."/>
            <person name="Banfield J.F."/>
        </authorList>
    </citation>
    <scope>NUCLEOTIDE SEQUENCE [LARGE SCALE GENOMIC DNA]</scope>
    <source>
        <strain evidence="2">HGW-Wallbacteria-1</strain>
    </source>
</reference>
<dbReference type="EMBL" id="PGXC01000035">
    <property type="protein sequence ID" value="PKK88760.1"/>
    <property type="molecule type" value="Genomic_DNA"/>
</dbReference>
<dbReference type="AlphaFoldDB" id="A0A2N1PK98"/>
<sequence length="684" mass="76578">MRTSKLGNNLNHNLFILFLLAIPLLFPMIQDSPALANISCSPLDSGVQPPHVSDGVAEDQLITMTTDWPELMKQGNCRTTIISRHPNHVAQTGEQWICTYTWSISQPGGGFPSPGQTNPSVSQSFQPQTTFTFDTPSNPEEYQLSVQIHYEMYLQGMEKVGTLTLPYADQELPPDESDYGSIIVNDHTAVGAEAPPQGAETGTNVSQFGPNNGPYQGYTAESLITCNPNDFYNGKIQVVVTDNNPSWEPPDGWKQRMFVKLFYQVGPSEHSEIYKDTDGDGKTDTFDRYYHRLRHPEPYAEPYAEALQSAQGDAYTCYTADHSFMGPMQVPVRQNPAASVAPLFGDFPGVAGNTVFTMSEGYSHTVAGSVYNGTARAGWPDNNYFWVGPIDLEFVSEGGGWPAHYKETTWEVDADKILLPNHWARNAINYQPLKMFLYICDGSDNKMGKDFDEAWQATQTSPGATFVAEIDMIDNDPPWIGMYIRNTASQATHYYGMPKEIRNNWCNVDTFWDDGRRATAEPPKEIYNWGCNANEANCCAIEIDQEKLVEDVRYLFKPVFKDNVNRVFPLNFLKPQADGAIQLPGNGNVPDDAFEVIIHDPSDPEGPDLIYHFQDCPTYVDHIFRDPTPDDDPERYWIQFTVRDSSDYVDSIQGLGTQGNERTLKIILPVLDTTTGRQTIEGTK</sequence>
<organism evidence="2 3">
    <name type="scientific">Candidatus Wallbacteria bacterium HGW-Wallbacteria-1</name>
    <dbReference type="NCBI Taxonomy" id="2013854"/>
    <lineage>
        <taxon>Bacteria</taxon>
        <taxon>Candidatus Walliibacteriota</taxon>
    </lineage>
</organism>
<protein>
    <submittedName>
        <fullName evidence="2">Uncharacterized protein</fullName>
    </submittedName>
</protein>
<feature type="region of interest" description="Disordered" evidence="1">
    <location>
        <begin position="108"/>
        <end position="138"/>
    </location>
</feature>
<name>A0A2N1PK98_9BACT</name>
<dbReference type="Proteomes" id="UP000233256">
    <property type="component" value="Unassembled WGS sequence"/>
</dbReference>
<evidence type="ECO:0000313" key="2">
    <source>
        <dbReference type="EMBL" id="PKK88760.1"/>
    </source>
</evidence>
<comment type="caution">
    <text evidence="2">The sequence shown here is derived from an EMBL/GenBank/DDBJ whole genome shotgun (WGS) entry which is preliminary data.</text>
</comment>
<proteinExistence type="predicted"/>
<accession>A0A2N1PK98</accession>